<gene>
    <name evidence="1" type="ORF">DQQ10_16205</name>
</gene>
<evidence type="ECO:0000313" key="2">
    <source>
        <dbReference type="Proteomes" id="UP000251889"/>
    </source>
</evidence>
<organism evidence="1 2">
    <name type="scientific">Pseudochryseolinea flava</name>
    <dbReference type="NCBI Taxonomy" id="2059302"/>
    <lineage>
        <taxon>Bacteria</taxon>
        <taxon>Pseudomonadati</taxon>
        <taxon>Bacteroidota</taxon>
        <taxon>Cytophagia</taxon>
        <taxon>Cytophagales</taxon>
        <taxon>Fulvivirgaceae</taxon>
        <taxon>Pseudochryseolinea</taxon>
    </lineage>
</organism>
<protein>
    <submittedName>
        <fullName evidence="1">Uncharacterized protein</fullName>
    </submittedName>
</protein>
<proteinExistence type="predicted"/>
<dbReference type="OrthoDB" id="9867145at2"/>
<comment type="caution">
    <text evidence="1">The sequence shown here is derived from an EMBL/GenBank/DDBJ whole genome shotgun (WGS) entry which is preliminary data.</text>
</comment>
<dbReference type="EMBL" id="QMFY01000008">
    <property type="protein sequence ID" value="RAW00091.1"/>
    <property type="molecule type" value="Genomic_DNA"/>
</dbReference>
<reference evidence="1 2" key="1">
    <citation type="submission" date="2018-06" db="EMBL/GenBank/DDBJ databases">
        <title>Chryseolinea flavus sp. nov., a member of the phylum Bacteroidetes isolated from soil.</title>
        <authorList>
            <person name="Li Y."/>
            <person name="Wang J."/>
        </authorList>
    </citation>
    <scope>NUCLEOTIDE SEQUENCE [LARGE SCALE GENOMIC DNA]</scope>
    <source>
        <strain evidence="1 2">SDU1-6</strain>
    </source>
</reference>
<dbReference type="AlphaFoldDB" id="A0A364Y0H6"/>
<sequence>MQKSLNLIEETLSHFSEGAKSVRAYSPTTTYIITKINDEGEFWITLEEPGFPKSRAKGLEQYFSEVYGIEAVY</sequence>
<accession>A0A364Y0H6</accession>
<name>A0A364Y0H6_9BACT</name>
<keyword evidence="2" id="KW-1185">Reference proteome</keyword>
<evidence type="ECO:0000313" key="1">
    <source>
        <dbReference type="EMBL" id="RAW00091.1"/>
    </source>
</evidence>
<dbReference type="Proteomes" id="UP000251889">
    <property type="component" value="Unassembled WGS sequence"/>
</dbReference>
<dbReference type="RefSeq" id="WP_112747929.1">
    <property type="nucleotide sequence ID" value="NZ_QMFY01000008.1"/>
</dbReference>